<accession>A0A1Y2FWV7</accession>
<keyword evidence="3" id="KW-0067">ATP-binding</keyword>
<dbReference type="InterPro" id="IPR001650">
    <property type="entry name" value="Helicase_C-like"/>
</dbReference>
<name>A0A1Y2FWV7_9BASI</name>
<evidence type="ECO:0000313" key="8">
    <source>
        <dbReference type="Proteomes" id="UP000193467"/>
    </source>
</evidence>
<gene>
    <name evidence="7" type="ORF">BCR35DRAFT_301907</name>
</gene>
<dbReference type="InterPro" id="IPR027417">
    <property type="entry name" value="P-loop_NTPase"/>
</dbReference>
<dbReference type="PROSITE" id="PS51192">
    <property type="entry name" value="HELICASE_ATP_BIND_1"/>
    <property type="match status" value="1"/>
</dbReference>
<dbReference type="GO" id="GO:0016787">
    <property type="term" value="F:hydrolase activity"/>
    <property type="evidence" value="ECO:0007669"/>
    <property type="project" value="UniProtKB-KW"/>
</dbReference>
<evidence type="ECO:0000259" key="6">
    <source>
        <dbReference type="PROSITE" id="PS51194"/>
    </source>
</evidence>
<reference evidence="7 8" key="1">
    <citation type="submission" date="2016-07" db="EMBL/GenBank/DDBJ databases">
        <title>Pervasive Adenine N6-methylation of Active Genes in Fungi.</title>
        <authorList>
            <consortium name="DOE Joint Genome Institute"/>
            <person name="Mondo S.J."/>
            <person name="Dannebaum R.O."/>
            <person name="Kuo R.C."/>
            <person name="Labutti K."/>
            <person name="Haridas S."/>
            <person name="Kuo A."/>
            <person name="Salamov A."/>
            <person name="Ahrendt S.R."/>
            <person name="Lipzen A."/>
            <person name="Sullivan W."/>
            <person name="Andreopoulos W.B."/>
            <person name="Clum A."/>
            <person name="Lindquist E."/>
            <person name="Daum C."/>
            <person name="Ramamoorthy G.K."/>
            <person name="Gryganskyi A."/>
            <person name="Culley D."/>
            <person name="Magnuson J.K."/>
            <person name="James T.Y."/>
            <person name="O'Malley M.A."/>
            <person name="Stajich J.E."/>
            <person name="Spatafora J.W."/>
            <person name="Visel A."/>
            <person name="Grigoriev I.V."/>
        </authorList>
    </citation>
    <scope>NUCLEOTIDE SEQUENCE [LARGE SCALE GENOMIC DNA]</scope>
    <source>
        <strain evidence="7 8">62-1032</strain>
    </source>
</reference>
<evidence type="ECO:0000256" key="1">
    <source>
        <dbReference type="ARBA" id="ARBA00022741"/>
    </source>
</evidence>
<dbReference type="SMART" id="SM00487">
    <property type="entry name" value="DEXDc"/>
    <property type="match status" value="1"/>
</dbReference>
<protein>
    <submittedName>
        <fullName evidence="7">SNF2 family N-terminal domain-domain-containing protein</fullName>
    </submittedName>
</protein>
<dbReference type="InterPro" id="IPR014001">
    <property type="entry name" value="Helicase_ATP-bd"/>
</dbReference>
<dbReference type="InterPro" id="IPR000330">
    <property type="entry name" value="SNF2_N"/>
</dbReference>
<dbReference type="InParanoid" id="A0A1Y2FWV7"/>
<dbReference type="CDD" id="cd18793">
    <property type="entry name" value="SF2_C_SNF"/>
    <property type="match status" value="1"/>
</dbReference>
<dbReference type="InterPro" id="IPR049730">
    <property type="entry name" value="SNF2/RAD54-like_C"/>
</dbReference>
<dbReference type="Gene3D" id="3.40.50.300">
    <property type="entry name" value="P-loop containing nucleotide triphosphate hydrolases"/>
    <property type="match status" value="1"/>
</dbReference>
<dbReference type="Pfam" id="PF00271">
    <property type="entry name" value="Helicase_C"/>
    <property type="match status" value="1"/>
</dbReference>
<dbReference type="PROSITE" id="PS51194">
    <property type="entry name" value="HELICASE_CTER"/>
    <property type="match status" value="1"/>
</dbReference>
<dbReference type="InterPro" id="IPR038718">
    <property type="entry name" value="SNF2-like_sf"/>
</dbReference>
<dbReference type="STRING" id="106004.A0A1Y2FWV7"/>
<feature type="compositionally biased region" description="Basic and acidic residues" evidence="4">
    <location>
        <begin position="127"/>
        <end position="144"/>
    </location>
</feature>
<feature type="domain" description="Helicase C-terminal" evidence="6">
    <location>
        <begin position="563"/>
        <end position="725"/>
    </location>
</feature>
<sequence>MPPRRSTSARTTTTPSPRSKSRSPARELASTRPSSVEAEVAEKDEDGEYTPSNEKDVEMDDAQALLPPTTNSQVRAHFDRLIQHAKLYTDALGRGMEDEATKEFTVGDGEEEASTTKGKGKKRKAPVKKDSPSKKPKEEVKEQSKLVSGGTLKDFQRVGVDWMIARHMNASGCLLADEMGTGKTIQSIAFLAYLREQGMHSFNLVVCPKAVLGNWELEFRRFAPSMPIMVYKGNPTERKALRAEMRRLANAGDDSALPTILTTYSFVRSDKTLLARSDTKHDPHFEFGVLVIDEAQNIKSAKTKTHQALKQYAVDFRLLLTGTPLQNNLDELYALLSFILPEVFNDAEAWTASFNFDSLTSADGSALSKADEFALLVAQLHLIVKPFMLRRLKKDVQKDLPLKKEYILRAPMTERQRELDLSARNKSLRALLIKESMSTSEPSATPPPAIETDEPGQTISQRAGRRKSGKNTYVELTDGEFFDEMENPHERETQTAEEVMEMAREANDKSSRSRINNQRLDSMIMSLRLVANHPYLTDKSAMVNVGSEEWMKDVVAMSGKMMLLDRMLPKLFAEGHKVLIFSQFTTQLDIIAAWADVVKEWGYYQIGGGSPADQEEIDDFNTNTDEDSCKLFLLSTRAGGVGLNLVGADTVIIFDSDWNPQNDLQAMDRAHRIGQTKPVLVFRFETENSIDGLIIDRATRKRKLEKVVLGEGTFKGTDADTSDVIAKAKGKGKTTKSKTDNALQMEELAKRLLATEGQKITFAEGDQVLSDEQLEQLLDRSDKVMLAKGVASSPSKKNKASSSAIFTTMESIGMEEAEGGDDLAAEFDVEGEVSAQEAAEQFAEHVV</sequence>
<proteinExistence type="predicted"/>
<dbReference type="GO" id="GO:0005524">
    <property type="term" value="F:ATP binding"/>
    <property type="evidence" value="ECO:0007669"/>
    <property type="project" value="InterPro"/>
</dbReference>
<dbReference type="Gene3D" id="3.40.50.10810">
    <property type="entry name" value="Tandem AAA-ATPase domain"/>
    <property type="match status" value="1"/>
</dbReference>
<dbReference type="EMBL" id="MCGR01000012">
    <property type="protein sequence ID" value="ORY88017.1"/>
    <property type="molecule type" value="Genomic_DNA"/>
</dbReference>
<feature type="region of interest" description="Disordered" evidence="4">
    <location>
        <begin position="102"/>
        <end position="145"/>
    </location>
</feature>
<dbReference type="Pfam" id="PF00176">
    <property type="entry name" value="SNF2-rel_dom"/>
    <property type="match status" value="1"/>
</dbReference>
<dbReference type="Proteomes" id="UP000193467">
    <property type="component" value="Unassembled WGS sequence"/>
</dbReference>
<evidence type="ECO:0000256" key="2">
    <source>
        <dbReference type="ARBA" id="ARBA00022801"/>
    </source>
</evidence>
<feature type="region of interest" description="Disordered" evidence="4">
    <location>
        <begin position="1"/>
        <end position="71"/>
    </location>
</feature>
<feature type="compositionally biased region" description="Low complexity" evidence="4">
    <location>
        <begin position="1"/>
        <end position="18"/>
    </location>
</feature>
<evidence type="ECO:0000256" key="4">
    <source>
        <dbReference type="SAM" id="MobiDB-lite"/>
    </source>
</evidence>
<keyword evidence="2" id="KW-0378">Hydrolase</keyword>
<evidence type="ECO:0000313" key="7">
    <source>
        <dbReference type="EMBL" id="ORY88017.1"/>
    </source>
</evidence>
<dbReference type="SUPFAM" id="SSF52540">
    <property type="entry name" value="P-loop containing nucleoside triphosphate hydrolases"/>
    <property type="match status" value="2"/>
</dbReference>
<evidence type="ECO:0000259" key="5">
    <source>
        <dbReference type="PROSITE" id="PS51192"/>
    </source>
</evidence>
<comment type="caution">
    <text evidence="7">The sequence shown here is derived from an EMBL/GenBank/DDBJ whole genome shotgun (WGS) entry which is preliminary data.</text>
</comment>
<dbReference type="AlphaFoldDB" id="A0A1Y2FWV7"/>
<dbReference type="OrthoDB" id="5857104at2759"/>
<dbReference type="SMART" id="SM00490">
    <property type="entry name" value="HELICc"/>
    <property type="match status" value="1"/>
</dbReference>
<keyword evidence="8" id="KW-1185">Reference proteome</keyword>
<keyword evidence="1" id="KW-0547">Nucleotide-binding</keyword>
<evidence type="ECO:0000256" key="3">
    <source>
        <dbReference type="ARBA" id="ARBA00022840"/>
    </source>
</evidence>
<feature type="domain" description="Helicase ATP-binding" evidence="5">
    <location>
        <begin position="164"/>
        <end position="342"/>
    </location>
</feature>
<feature type="region of interest" description="Disordered" evidence="4">
    <location>
        <begin position="434"/>
        <end position="470"/>
    </location>
</feature>
<dbReference type="PANTHER" id="PTHR10799">
    <property type="entry name" value="SNF2/RAD54 HELICASE FAMILY"/>
    <property type="match status" value="1"/>
</dbReference>
<organism evidence="7 8">
    <name type="scientific">Leucosporidium creatinivorum</name>
    <dbReference type="NCBI Taxonomy" id="106004"/>
    <lineage>
        <taxon>Eukaryota</taxon>
        <taxon>Fungi</taxon>
        <taxon>Dikarya</taxon>
        <taxon>Basidiomycota</taxon>
        <taxon>Pucciniomycotina</taxon>
        <taxon>Microbotryomycetes</taxon>
        <taxon>Leucosporidiales</taxon>
        <taxon>Leucosporidium</taxon>
    </lineage>
</organism>